<evidence type="ECO:0000259" key="7">
    <source>
        <dbReference type="Pfam" id="PF16822"/>
    </source>
</evidence>
<gene>
    <name evidence="8" type="ORF">V5F32_20735</name>
</gene>
<keyword evidence="5" id="KW-0574">Periplasm</keyword>
<evidence type="ECO:0000313" key="8">
    <source>
        <dbReference type="EMBL" id="MFG1374611.1"/>
    </source>
</evidence>
<evidence type="ECO:0000256" key="2">
    <source>
        <dbReference type="ARBA" id="ARBA00005182"/>
    </source>
</evidence>
<accession>A0ABW7A3J6</accession>
<protein>
    <recommendedName>
        <fullName evidence="7">AlgX/AlgJ SGNH hydrolase-like domain-containing protein</fullName>
    </recommendedName>
</protein>
<evidence type="ECO:0000256" key="5">
    <source>
        <dbReference type="ARBA" id="ARBA00022764"/>
    </source>
</evidence>
<evidence type="ECO:0000313" key="9">
    <source>
        <dbReference type="Proteomes" id="UP001604002"/>
    </source>
</evidence>
<comment type="caution">
    <text evidence="8">The sequence shown here is derived from an EMBL/GenBank/DDBJ whole genome shotgun (WGS) entry which is preliminary data.</text>
</comment>
<comment type="subcellular location">
    <subcellularLocation>
        <location evidence="1">Periplasm</location>
    </subcellularLocation>
</comment>
<reference evidence="8 9" key="1">
    <citation type="submission" date="2024-02" db="EMBL/GenBank/DDBJ databases">
        <title>Expansion and revision of Xanthobacter and proposal of Roseixanthobacter gen. nov.</title>
        <authorList>
            <person name="Soltysiak M.P.M."/>
            <person name="Jalihal A."/>
            <person name="Ory A."/>
            <person name="Chrisophersen C."/>
            <person name="Lee A.D."/>
            <person name="Boulton J."/>
            <person name="Springer M."/>
        </authorList>
    </citation>
    <scope>NUCLEOTIDE SEQUENCE [LARGE SCALE GENOMIC DNA]</scope>
    <source>
        <strain evidence="8 9">23A</strain>
    </source>
</reference>
<evidence type="ECO:0000256" key="1">
    <source>
        <dbReference type="ARBA" id="ARBA00004418"/>
    </source>
</evidence>
<evidence type="ECO:0000256" key="3">
    <source>
        <dbReference type="ARBA" id="ARBA00022679"/>
    </source>
</evidence>
<keyword evidence="4" id="KW-0732">Signal</keyword>
<proteinExistence type="predicted"/>
<dbReference type="Pfam" id="PF16822">
    <property type="entry name" value="ALGX"/>
    <property type="match status" value="1"/>
</dbReference>
<evidence type="ECO:0000256" key="6">
    <source>
        <dbReference type="ARBA" id="ARBA00022841"/>
    </source>
</evidence>
<keyword evidence="9" id="KW-1185">Reference proteome</keyword>
<keyword evidence="6" id="KW-0016">Alginate biosynthesis</keyword>
<dbReference type="Proteomes" id="UP001604002">
    <property type="component" value="Unassembled WGS sequence"/>
</dbReference>
<keyword evidence="3" id="KW-0808">Transferase</keyword>
<comment type="pathway">
    <text evidence="2">Glycan biosynthesis; alginate biosynthesis.</text>
</comment>
<feature type="domain" description="AlgX/AlgJ SGNH hydrolase-like" evidence="7">
    <location>
        <begin position="52"/>
        <end position="218"/>
    </location>
</feature>
<dbReference type="InterPro" id="IPR031811">
    <property type="entry name" value="ALGX/ALGJ_SGNH-like"/>
</dbReference>
<name>A0ABW7A3J6_9HYPH</name>
<evidence type="ECO:0000256" key="4">
    <source>
        <dbReference type="ARBA" id="ARBA00022729"/>
    </source>
</evidence>
<dbReference type="RefSeq" id="WP_393994228.1">
    <property type="nucleotide sequence ID" value="NZ_JBAFVH010000014.1"/>
</dbReference>
<sequence>MRTVLAPEARWWEDAARRLDPYINNTFGFRGAVLGANRAYVRFIGDSQTNRVVRGEHSALFLNEDKAMEQSIGQVVRMDAVRNTVDFVEQLSRKVTAMGGAFAMLVAPNGHTTNADDLPAYARRLKKAPTEYDLIADALHQRGVTFVDMRPIFAEARKTGPVHLRYDTHWNLRGALLAFNAAMAAVGRPDLEADPADALGPVELLYSGDLQRISGIREPTVPDVQYRPKGPTVRPQTLEPSPGVILPSPAADPYLPPGFQNRAYRTGHAGPRILVMGDSFTFEPWLGLMLSRASDYVWIHHAACRFDMGVLERFRPDIVIYAPTERAMLCQGRKK</sequence>
<dbReference type="EMBL" id="JBAFVH010000014">
    <property type="protein sequence ID" value="MFG1374611.1"/>
    <property type="molecule type" value="Genomic_DNA"/>
</dbReference>
<organism evidence="8 9">
    <name type="scientific">Xanthobacter oligotrophicus</name>
    <dbReference type="NCBI Taxonomy" id="2607286"/>
    <lineage>
        <taxon>Bacteria</taxon>
        <taxon>Pseudomonadati</taxon>
        <taxon>Pseudomonadota</taxon>
        <taxon>Alphaproteobacteria</taxon>
        <taxon>Hyphomicrobiales</taxon>
        <taxon>Xanthobacteraceae</taxon>
        <taxon>Xanthobacter</taxon>
    </lineage>
</organism>